<dbReference type="EMBL" id="LXQA010339314">
    <property type="protein sequence ID" value="MCI45083.1"/>
    <property type="molecule type" value="Genomic_DNA"/>
</dbReference>
<name>A0A392S818_9FABA</name>
<dbReference type="AlphaFoldDB" id="A0A392S818"/>
<evidence type="ECO:0000313" key="1">
    <source>
        <dbReference type="EMBL" id="MCI45083.1"/>
    </source>
</evidence>
<evidence type="ECO:0000313" key="2">
    <source>
        <dbReference type="Proteomes" id="UP000265520"/>
    </source>
</evidence>
<proteinExistence type="predicted"/>
<comment type="caution">
    <text evidence="1">The sequence shown here is derived from an EMBL/GenBank/DDBJ whole genome shotgun (WGS) entry which is preliminary data.</text>
</comment>
<keyword evidence="2" id="KW-1185">Reference proteome</keyword>
<dbReference type="Proteomes" id="UP000265520">
    <property type="component" value="Unassembled WGS sequence"/>
</dbReference>
<accession>A0A392S818</accession>
<sequence length="45" mass="5237">SLEGVYLALETLARQVANKDEFGNSRHHHSRSSPLCFQLRRRRIS</sequence>
<protein>
    <submittedName>
        <fullName evidence="1">Uncharacterized protein</fullName>
    </submittedName>
</protein>
<organism evidence="1 2">
    <name type="scientific">Trifolium medium</name>
    <dbReference type="NCBI Taxonomy" id="97028"/>
    <lineage>
        <taxon>Eukaryota</taxon>
        <taxon>Viridiplantae</taxon>
        <taxon>Streptophyta</taxon>
        <taxon>Embryophyta</taxon>
        <taxon>Tracheophyta</taxon>
        <taxon>Spermatophyta</taxon>
        <taxon>Magnoliopsida</taxon>
        <taxon>eudicotyledons</taxon>
        <taxon>Gunneridae</taxon>
        <taxon>Pentapetalae</taxon>
        <taxon>rosids</taxon>
        <taxon>fabids</taxon>
        <taxon>Fabales</taxon>
        <taxon>Fabaceae</taxon>
        <taxon>Papilionoideae</taxon>
        <taxon>50 kb inversion clade</taxon>
        <taxon>NPAAA clade</taxon>
        <taxon>Hologalegina</taxon>
        <taxon>IRL clade</taxon>
        <taxon>Trifolieae</taxon>
        <taxon>Trifolium</taxon>
    </lineage>
</organism>
<reference evidence="1 2" key="1">
    <citation type="journal article" date="2018" name="Front. Plant Sci.">
        <title>Red Clover (Trifolium pratense) and Zigzag Clover (T. medium) - A Picture of Genomic Similarities and Differences.</title>
        <authorList>
            <person name="Dluhosova J."/>
            <person name="Istvanek J."/>
            <person name="Nedelnik J."/>
            <person name="Repkova J."/>
        </authorList>
    </citation>
    <scope>NUCLEOTIDE SEQUENCE [LARGE SCALE GENOMIC DNA]</scope>
    <source>
        <strain evidence="2">cv. 10/8</strain>
        <tissue evidence="1">Leaf</tissue>
    </source>
</reference>
<feature type="non-terminal residue" evidence="1">
    <location>
        <position position="1"/>
    </location>
</feature>